<keyword evidence="4" id="KW-1185">Reference proteome</keyword>
<evidence type="ECO:0000313" key="3">
    <source>
        <dbReference type="EMBL" id="PIL31680.1"/>
    </source>
</evidence>
<dbReference type="Pfam" id="PF00795">
    <property type="entry name" value="CN_hydrolase"/>
    <property type="match status" value="1"/>
</dbReference>
<evidence type="ECO:0000259" key="2">
    <source>
        <dbReference type="PROSITE" id="PS50263"/>
    </source>
</evidence>
<organism evidence="3 4">
    <name type="scientific">Ganoderma sinense ZZ0214-1</name>
    <dbReference type="NCBI Taxonomy" id="1077348"/>
    <lineage>
        <taxon>Eukaryota</taxon>
        <taxon>Fungi</taxon>
        <taxon>Dikarya</taxon>
        <taxon>Basidiomycota</taxon>
        <taxon>Agaricomycotina</taxon>
        <taxon>Agaricomycetes</taxon>
        <taxon>Polyporales</taxon>
        <taxon>Polyporaceae</taxon>
        <taxon>Ganoderma</taxon>
    </lineage>
</organism>
<dbReference type="GO" id="GO:0051410">
    <property type="term" value="P:detoxification of nitrogen compound"/>
    <property type="evidence" value="ECO:0007669"/>
    <property type="project" value="TreeGrafter"/>
</dbReference>
<dbReference type="GO" id="GO:0018822">
    <property type="term" value="F:nitrile hydratase activity"/>
    <property type="evidence" value="ECO:0007669"/>
    <property type="project" value="TreeGrafter"/>
</dbReference>
<proteinExistence type="inferred from homology"/>
<evidence type="ECO:0000256" key="1">
    <source>
        <dbReference type="ARBA" id="ARBA00008129"/>
    </source>
</evidence>
<dbReference type="STRING" id="1077348.A0A2G8SD42"/>
<dbReference type="InterPro" id="IPR003010">
    <property type="entry name" value="C-N_Hydrolase"/>
</dbReference>
<dbReference type="AlphaFoldDB" id="A0A2G8SD42"/>
<dbReference type="InterPro" id="IPR044149">
    <property type="entry name" value="Nitrilases_CHs"/>
</dbReference>
<gene>
    <name evidence="3" type="ORF">GSI_06383</name>
</gene>
<dbReference type="CDD" id="cd07564">
    <property type="entry name" value="nitrilases_CHs"/>
    <property type="match status" value="1"/>
</dbReference>
<feature type="domain" description="CN hydrolase" evidence="2">
    <location>
        <begin position="4"/>
        <end position="285"/>
    </location>
</feature>
<dbReference type="OrthoDB" id="10250282at2759"/>
<dbReference type="Proteomes" id="UP000230002">
    <property type="component" value="Unassembled WGS sequence"/>
</dbReference>
<evidence type="ECO:0000313" key="4">
    <source>
        <dbReference type="Proteomes" id="UP000230002"/>
    </source>
</evidence>
<name>A0A2G8SD42_9APHY</name>
<comment type="similarity">
    <text evidence="1">Belongs to the carbon-nitrogen hydrolase superfamily. Nitrilase family.</text>
</comment>
<accession>A0A2G8SD42</accession>
<dbReference type="GO" id="GO:0000257">
    <property type="term" value="F:nitrilase activity"/>
    <property type="evidence" value="ECO:0007669"/>
    <property type="project" value="TreeGrafter"/>
</dbReference>
<dbReference type="PANTHER" id="PTHR46044">
    <property type="entry name" value="NITRILASE"/>
    <property type="match status" value="1"/>
</dbReference>
<sequence length="333" mass="36350">MAIIKASVVQAATAAYSLPETLDKLESFTRLAKERDGAQLAVFPEAFIGGYPKMSTFGMVVGDRRPEGRDEFVRYAKAAIEIPSPAIATIERISRESDVFLVVGVIERDKGTLYCTAVFVDPGKGYVAKHRKLVPTAMERTIWGQGDGTTLPVLSKVFESPTGQGPPVQTKLSATICWENYMPLLRTWYYSQGTQIYCAPTVDARPLWQNTMTHIALEGRCFVLSACQFSQEKDYPPDHAVADAEARNPENVMIAGGSVIISPLGKVLAGPLRDGEGVISAELDLDDIFRGKFDLDTTGHYARNDGVHFPTVLFAAVVFQLKLVDPAVTSGKQ</sequence>
<dbReference type="Gene3D" id="3.60.110.10">
    <property type="entry name" value="Carbon-nitrogen hydrolase"/>
    <property type="match status" value="1"/>
</dbReference>
<dbReference type="EMBL" id="AYKW01000012">
    <property type="protein sequence ID" value="PIL31680.1"/>
    <property type="molecule type" value="Genomic_DNA"/>
</dbReference>
<dbReference type="InterPro" id="IPR036526">
    <property type="entry name" value="C-N_Hydrolase_sf"/>
</dbReference>
<dbReference type="PANTHER" id="PTHR46044:SF1">
    <property type="entry name" value="CN HYDROLASE DOMAIN-CONTAINING PROTEIN"/>
    <property type="match status" value="1"/>
</dbReference>
<dbReference type="PROSITE" id="PS50263">
    <property type="entry name" value="CN_HYDROLASE"/>
    <property type="match status" value="1"/>
</dbReference>
<reference evidence="3 4" key="1">
    <citation type="journal article" date="2015" name="Sci. Rep.">
        <title>Chromosome-level genome map provides insights into diverse defense mechanisms in the medicinal fungus Ganoderma sinense.</title>
        <authorList>
            <person name="Zhu Y."/>
            <person name="Xu J."/>
            <person name="Sun C."/>
            <person name="Zhou S."/>
            <person name="Xu H."/>
            <person name="Nelson D.R."/>
            <person name="Qian J."/>
            <person name="Song J."/>
            <person name="Luo H."/>
            <person name="Xiang L."/>
            <person name="Li Y."/>
            <person name="Xu Z."/>
            <person name="Ji A."/>
            <person name="Wang L."/>
            <person name="Lu S."/>
            <person name="Hayward A."/>
            <person name="Sun W."/>
            <person name="Li X."/>
            <person name="Schwartz D.C."/>
            <person name="Wang Y."/>
            <person name="Chen S."/>
        </authorList>
    </citation>
    <scope>NUCLEOTIDE SEQUENCE [LARGE SCALE GENOMIC DNA]</scope>
    <source>
        <strain evidence="3 4">ZZ0214-1</strain>
    </source>
</reference>
<dbReference type="SUPFAM" id="SSF56317">
    <property type="entry name" value="Carbon-nitrogen hydrolase"/>
    <property type="match status" value="1"/>
</dbReference>
<comment type="caution">
    <text evidence="3">The sequence shown here is derived from an EMBL/GenBank/DDBJ whole genome shotgun (WGS) entry which is preliminary data.</text>
</comment>
<protein>
    <recommendedName>
        <fullName evidence="2">CN hydrolase domain-containing protein</fullName>
    </recommendedName>
</protein>